<gene>
    <name evidence="2" type="ORF">CSUB01_07387</name>
</gene>
<dbReference type="OMA" id="KAFFQVM"/>
<dbReference type="InterPro" id="IPR015813">
    <property type="entry name" value="Pyrv/PenolPyrv_kinase-like_dom"/>
</dbReference>
<dbReference type="Gene3D" id="3.20.20.60">
    <property type="entry name" value="Phosphoenolpyruvate-binding domains"/>
    <property type="match status" value="2"/>
</dbReference>
<dbReference type="PANTHER" id="PTHR42905">
    <property type="entry name" value="PHOSPHOENOLPYRUVATE CARBOXYLASE"/>
    <property type="match status" value="1"/>
</dbReference>
<protein>
    <recommendedName>
        <fullName evidence="4">Carboxyvinyl-carboxyphosphonate phosphorylmutase</fullName>
    </recommendedName>
</protein>
<evidence type="ECO:0000313" key="2">
    <source>
        <dbReference type="EMBL" id="KDN67544.1"/>
    </source>
</evidence>
<name>A0A066XIQ2_COLSU</name>
<dbReference type="STRING" id="1173701.A0A066XIQ2"/>
<dbReference type="Proteomes" id="UP000027238">
    <property type="component" value="Unassembled WGS sequence"/>
</dbReference>
<dbReference type="PANTHER" id="PTHR42905:SF2">
    <property type="entry name" value="PHOSPHOENOLPYRUVATE CARBOXYLASE FAMILY PROTEIN"/>
    <property type="match status" value="1"/>
</dbReference>
<feature type="region of interest" description="Disordered" evidence="1">
    <location>
        <begin position="73"/>
        <end position="92"/>
    </location>
</feature>
<reference evidence="3" key="1">
    <citation type="journal article" date="2014" name="Genome Announc.">
        <title>Draft genome sequence of Colletotrichum sublineola, a destructive pathogen of cultivated sorghum.</title>
        <authorList>
            <person name="Baroncelli R."/>
            <person name="Sanz-Martin J.M."/>
            <person name="Rech G.E."/>
            <person name="Sukno S.A."/>
            <person name="Thon M.R."/>
        </authorList>
    </citation>
    <scope>NUCLEOTIDE SEQUENCE [LARGE SCALE GENOMIC DNA]</scope>
    <source>
        <strain evidence="3">TX430BB</strain>
    </source>
</reference>
<evidence type="ECO:0008006" key="4">
    <source>
        <dbReference type="Google" id="ProtNLM"/>
    </source>
</evidence>
<proteinExistence type="predicted"/>
<keyword evidence="3" id="KW-1185">Reference proteome</keyword>
<evidence type="ECO:0000256" key="1">
    <source>
        <dbReference type="SAM" id="MobiDB-lite"/>
    </source>
</evidence>
<dbReference type="HOGENOM" id="CLU_027389_3_0_1"/>
<organism evidence="2 3">
    <name type="scientific">Colletotrichum sublineola</name>
    <name type="common">Sorghum anthracnose fungus</name>
    <dbReference type="NCBI Taxonomy" id="1173701"/>
    <lineage>
        <taxon>Eukaryota</taxon>
        <taxon>Fungi</taxon>
        <taxon>Dikarya</taxon>
        <taxon>Ascomycota</taxon>
        <taxon>Pezizomycotina</taxon>
        <taxon>Sordariomycetes</taxon>
        <taxon>Hypocreomycetidae</taxon>
        <taxon>Glomerellales</taxon>
        <taxon>Glomerellaceae</taxon>
        <taxon>Colletotrichum</taxon>
        <taxon>Colletotrichum graminicola species complex</taxon>
    </lineage>
</organism>
<dbReference type="SUPFAM" id="SSF51621">
    <property type="entry name" value="Phosphoenolpyruvate/pyruvate domain"/>
    <property type="match status" value="2"/>
</dbReference>
<dbReference type="InterPro" id="IPR040442">
    <property type="entry name" value="Pyrv_kinase-like_dom_sf"/>
</dbReference>
<comment type="caution">
    <text evidence="2">The sequence shown here is derived from an EMBL/GenBank/DDBJ whole genome shotgun (WGS) entry which is preliminary data.</text>
</comment>
<dbReference type="Pfam" id="PF13714">
    <property type="entry name" value="PEP_mutase"/>
    <property type="match status" value="1"/>
</dbReference>
<dbReference type="GO" id="GO:0003824">
    <property type="term" value="F:catalytic activity"/>
    <property type="evidence" value="ECO:0007669"/>
    <property type="project" value="InterPro"/>
</dbReference>
<dbReference type="EMBL" id="JMSE01000792">
    <property type="protein sequence ID" value="KDN67544.1"/>
    <property type="molecule type" value="Genomic_DNA"/>
</dbReference>
<sequence>MPSSSNNTSAPVSAATKLRQRLSETDNLILLPGVYDGFSARIALEVGFDGLYMVRFPLILRPIIHLSTTSAAASPSAHRGSDPDEALWPPHGQAGRRCRDLCRAHPRRARQRMGSDIVVIARTDAIQTHGFGEAMTRLKAAVAAGADVAFLEGVTTAEEAREACETLRPTPVLLNMVEHGATPSWTAAEAKALGYRMMIVPMAAMAPAYEAIRESLAKLKDTGKVGTNSHFSPRKLFSIVGLQEAIDFDAAAGGSSYSKL</sequence>
<dbReference type="eggNOG" id="KOG1260">
    <property type="taxonomic scope" value="Eukaryota"/>
</dbReference>
<evidence type="ECO:0000313" key="3">
    <source>
        <dbReference type="Proteomes" id="UP000027238"/>
    </source>
</evidence>
<dbReference type="OrthoDB" id="1923844at2759"/>
<accession>A0A066XIQ2</accession>
<dbReference type="AlphaFoldDB" id="A0A066XIQ2"/>